<evidence type="ECO:0000256" key="1">
    <source>
        <dbReference type="SAM" id="Phobius"/>
    </source>
</evidence>
<name>A0A397W711_9GLOM</name>
<dbReference type="EMBL" id="QKWP01000012">
    <property type="protein sequence ID" value="RIB30480.1"/>
    <property type="molecule type" value="Genomic_DNA"/>
</dbReference>
<accession>A0A397W711</accession>
<feature type="transmembrane region" description="Helical" evidence="1">
    <location>
        <begin position="32"/>
        <end position="50"/>
    </location>
</feature>
<protein>
    <submittedName>
        <fullName evidence="2">Uncharacterized protein</fullName>
    </submittedName>
</protein>
<gene>
    <name evidence="2" type="ORF">C2G38_2152636</name>
</gene>
<keyword evidence="1" id="KW-0472">Membrane</keyword>
<keyword evidence="1" id="KW-0812">Transmembrane</keyword>
<proteinExistence type="predicted"/>
<organism evidence="2 3">
    <name type="scientific">Gigaspora rosea</name>
    <dbReference type="NCBI Taxonomy" id="44941"/>
    <lineage>
        <taxon>Eukaryota</taxon>
        <taxon>Fungi</taxon>
        <taxon>Fungi incertae sedis</taxon>
        <taxon>Mucoromycota</taxon>
        <taxon>Glomeromycotina</taxon>
        <taxon>Glomeromycetes</taxon>
        <taxon>Diversisporales</taxon>
        <taxon>Gigasporaceae</taxon>
        <taxon>Gigaspora</taxon>
    </lineage>
</organism>
<dbReference type="OrthoDB" id="4062651at2759"/>
<evidence type="ECO:0000313" key="3">
    <source>
        <dbReference type="Proteomes" id="UP000266673"/>
    </source>
</evidence>
<comment type="caution">
    <text evidence="2">The sequence shown here is derived from an EMBL/GenBank/DDBJ whole genome shotgun (WGS) entry which is preliminary data.</text>
</comment>
<keyword evidence="1" id="KW-1133">Transmembrane helix</keyword>
<keyword evidence="3" id="KW-1185">Reference proteome</keyword>
<evidence type="ECO:0000313" key="2">
    <source>
        <dbReference type="EMBL" id="RIB30480.1"/>
    </source>
</evidence>
<sequence>MESYGICGVLQYIAPEVIDPNAKSRKPYTKRLILIIIWEILCGMPVTMLYNKFFASCLQEKIVLDKLRPPIFQEIFKPIFKEFLMLNLMKQCWNEELEGVLLQKKL</sequence>
<dbReference type="AlphaFoldDB" id="A0A397W711"/>
<reference evidence="2 3" key="1">
    <citation type="submission" date="2018-06" db="EMBL/GenBank/DDBJ databases">
        <title>Comparative genomics reveals the genomic features of Rhizophagus irregularis, R. cerebriforme, R. diaphanum and Gigaspora rosea, and their symbiotic lifestyle signature.</title>
        <authorList>
            <person name="Morin E."/>
            <person name="San Clemente H."/>
            <person name="Chen E.C.H."/>
            <person name="De La Providencia I."/>
            <person name="Hainaut M."/>
            <person name="Kuo A."/>
            <person name="Kohler A."/>
            <person name="Murat C."/>
            <person name="Tang N."/>
            <person name="Roy S."/>
            <person name="Loubradou J."/>
            <person name="Henrissat B."/>
            <person name="Grigoriev I.V."/>
            <person name="Corradi N."/>
            <person name="Roux C."/>
            <person name="Martin F.M."/>
        </authorList>
    </citation>
    <scope>NUCLEOTIDE SEQUENCE [LARGE SCALE GENOMIC DNA]</scope>
    <source>
        <strain evidence="2 3">DAOM 194757</strain>
    </source>
</reference>
<dbReference type="Proteomes" id="UP000266673">
    <property type="component" value="Unassembled WGS sequence"/>
</dbReference>
<dbReference type="Gene3D" id="1.10.510.10">
    <property type="entry name" value="Transferase(Phosphotransferase) domain 1"/>
    <property type="match status" value="1"/>
</dbReference>